<feature type="compositionally biased region" description="Polar residues" evidence="1">
    <location>
        <begin position="27"/>
        <end position="40"/>
    </location>
</feature>
<feature type="region of interest" description="Disordered" evidence="1">
    <location>
        <begin position="215"/>
        <end position="234"/>
    </location>
</feature>
<comment type="caution">
    <text evidence="3">The sequence shown here is derived from an EMBL/GenBank/DDBJ whole genome shotgun (WGS) entry which is preliminary data.</text>
</comment>
<evidence type="ECO:0000256" key="1">
    <source>
        <dbReference type="SAM" id="MobiDB-lite"/>
    </source>
</evidence>
<dbReference type="Proteomes" id="UP001365128">
    <property type="component" value="Unassembled WGS sequence"/>
</dbReference>
<dbReference type="Gene3D" id="1.10.340.70">
    <property type="match status" value="1"/>
</dbReference>
<dbReference type="Pfam" id="PF17921">
    <property type="entry name" value="Integrase_H2C2"/>
    <property type="match status" value="1"/>
</dbReference>
<sequence length="414" mass="44187">MTTDEELYNNAPTRPNGPGSSDVPGVSNVSGGQETSSGVHVSNPDGFHQGLDTVPPGTEIASGTPTDNNAPQRADIWASRRAYSGRVDAAVDSGRPCTNDNHVHRTAGCKECSVVAFIRIHRSRMGGLRSTSNRSTSHKVDLPTLDTYEEWTAMKEAEKRDELKSSTAFNQFVDGKLGGRTRTFDNPQKKNWVKANIFTTGNGVGLCWGNQNALENPAPSGKGKGKTSQRQVELEGGDKVAGVILYDVKAAELVHEIHERGHCGRDSLVKEMQSRGYKPPVKATVNEWIKDCPGCARTNKKRTLDAASAQEASEPAAKRRKAAQWKPKVAVAAAEGVQQHTPANSSSLAPSSPPTAPQVPQVPIAGLAAPTLAPPLDPILGQVQADNEALCAGFQAWERENPLDPSSINEAAPQ</sequence>
<keyword evidence="4" id="KW-1185">Reference proteome</keyword>
<protein>
    <recommendedName>
        <fullName evidence="2">Integrase zinc-binding domain-containing protein</fullName>
    </recommendedName>
</protein>
<proteinExistence type="predicted"/>
<organism evidence="3 4">
    <name type="scientific">Phyllosticta citricarpa</name>
    <dbReference type="NCBI Taxonomy" id="55181"/>
    <lineage>
        <taxon>Eukaryota</taxon>
        <taxon>Fungi</taxon>
        <taxon>Dikarya</taxon>
        <taxon>Ascomycota</taxon>
        <taxon>Pezizomycotina</taxon>
        <taxon>Dothideomycetes</taxon>
        <taxon>Dothideomycetes incertae sedis</taxon>
        <taxon>Botryosphaeriales</taxon>
        <taxon>Phyllostictaceae</taxon>
        <taxon>Phyllosticta</taxon>
    </lineage>
</organism>
<dbReference type="InterPro" id="IPR041588">
    <property type="entry name" value="Integrase_H2C2"/>
</dbReference>
<feature type="region of interest" description="Disordered" evidence="1">
    <location>
        <begin position="306"/>
        <end position="361"/>
    </location>
</feature>
<dbReference type="EMBL" id="JBBPDW010000038">
    <property type="protein sequence ID" value="KAK7535721.1"/>
    <property type="molecule type" value="Genomic_DNA"/>
</dbReference>
<evidence type="ECO:0000313" key="3">
    <source>
        <dbReference type="EMBL" id="KAK7535721.1"/>
    </source>
</evidence>
<feature type="compositionally biased region" description="Low complexity" evidence="1">
    <location>
        <begin position="306"/>
        <end position="315"/>
    </location>
</feature>
<gene>
    <name evidence="3" type="ORF">IWX46DRAFT_273721</name>
</gene>
<reference evidence="3 4" key="1">
    <citation type="submission" date="2024-04" db="EMBL/GenBank/DDBJ databases">
        <title>Phyllosticta paracitricarpa is synonymous to the EU quarantine fungus P. citricarpa based on phylogenomic analyses.</title>
        <authorList>
            <consortium name="Lawrence Berkeley National Laboratory"/>
            <person name="Van Ingen-Buijs V.A."/>
            <person name="Van Westerhoven A.C."/>
            <person name="Haridas S."/>
            <person name="Skiadas P."/>
            <person name="Martin F."/>
            <person name="Groenewald J.Z."/>
            <person name="Crous P.W."/>
            <person name="Seidl M.F."/>
        </authorList>
    </citation>
    <scope>NUCLEOTIDE SEQUENCE [LARGE SCALE GENOMIC DNA]</scope>
    <source>
        <strain evidence="3 4">CBS 122670</strain>
    </source>
</reference>
<evidence type="ECO:0000259" key="2">
    <source>
        <dbReference type="Pfam" id="PF17921"/>
    </source>
</evidence>
<feature type="region of interest" description="Disordered" evidence="1">
    <location>
        <begin position="1"/>
        <end position="73"/>
    </location>
</feature>
<evidence type="ECO:0000313" key="4">
    <source>
        <dbReference type="Proteomes" id="UP001365128"/>
    </source>
</evidence>
<feature type="compositionally biased region" description="Polar residues" evidence="1">
    <location>
        <begin position="61"/>
        <end position="71"/>
    </location>
</feature>
<accession>A0ABR1LKK4</accession>
<feature type="domain" description="Integrase zinc-binding" evidence="2">
    <location>
        <begin position="252"/>
        <end position="300"/>
    </location>
</feature>
<name>A0ABR1LKK4_9PEZI</name>